<organism evidence="2 3">
    <name type="scientific">Flavihumibacter solisilvae</name>
    <dbReference type="NCBI Taxonomy" id="1349421"/>
    <lineage>
        <taxon>Bacteria</taxon>
        <taxon>Pseudomonadati</taxon>
        <taxon>Bacteroidota</taxon>
        <taxon>Chitinophagia</taxon>
        <taxon>Chitinophagales</taxon>
        <taxon>Chitinophagaceae</taxon>
        <taxon>Flavihumibacter</taxon>
    </lineage>
</organism>
<evidence type="ECO:0000313" key="3">
    <source>
        <dbReference type="Proteomes" id="UP000031408"/>
    </source>
</evidence>
<dbReference type="AlphaFoldDB" id="A0A0C1LBL3"/>
<dbReference type="OrthoDB" id="9765957at2"/>
<reference evidence="2 3" key="1">
    <citation type="submission" date="2014-11" db="EMBL/GenBank/DDBJ databases">
        <title>Genome sequence of Flavihumibacter solisilvae 3-3.</title>
        <authorList>
            <person name="Zhou G."/>
            <person name="Li M."/>
            <person name="Wang G."/>
        </authorList>
    </citation>
    <scope>NUCLEOTIDE SEQUENCE [LARGE SCALE GENOMIC DNA]</scope>
    <source>
        <strain evidence="2 3">3-3</strain>
    </source>
</reference>
<name>A0A0C1LBL3_9BACT</name>
<evidence type="ECO:0000313" key="2">
    <source>
        <dbReference type="EMBL" id="KIC92913.1"/>
    </source>
</evidence>
<feature type="domain" description="DUF4185" evidence="1">
    <location>
        <begin position="246"/>
        <end position="341"/>
    </location>
</feature>
<dbReference type="InterPro" id="IPR025442">
    <property type="entry name" value="DUF4185"/>
</dbReference>
<protein>
    <recommendedName>
        <fullName evidence="1">DUF4185 domain-containing protein</fullName>
    </recommendedName>
</protein>
<sequence length="409" mass="45710">MNRLSFLGVPVLTAALLVSCTNKSSMARWQSKTLDSASLNRIKFTVEPAPEWTRVFTRNSGWFGGDGIFAVTRDGKESPRAATSSEALFWFSDTMIGEITKDSLKPGFRMVNNSVAELKGGWADSAGIAFKWARNIDGKPKSVFIPSTPATGKEDYYWLGDGFVNHDKDKDLYIFGYRIRNTDPNVPFGFKEVGNTLVVIPKGEKPPFYRQRQIDIPFFLGKDVDSTGSFGAGLLVNTEGAGAPHPDGYLYVYGVRGQKKNVMVARVLPADIETFENWTFWDGEEWTSDVNRIQSIADRASNEMSVTPLPDGRYLMVFQADGLGKYVGMRLGASPAGPFGPVINVYDVTNDLEKDKDIFPYNAKAHPVISRPGELLISFNVNSFDFPNDILKYPHLYRPRFIRLKYQLD</sequence>
<dbReference type="EMBL" id="JSVC01000026">
    <property type="protein sequence ID" value="KIC92913.1"/>
    <property type="molecule type" value="Genomic_DNA"/>
</dbReference>
<dbReference type="Proteomes" id="UP000031408">
    <property type="component" value="Unassembled WGS sequence"/>
</dbReference>
<accession>A0A0C1LBL3</accession>
<dbReference type="Pfam" id="PF13810">
    <property type="entry name" value="DUF4185"/>
    <property type="match status" value="1"/>
</dbReference>
<dbReference type="RefSeq" id="WP_039143295.1">
    <property type="nucleotide sequence ID" value="NZ_JSVC01000026.1"/>
</dbReference>
<evidence type="ECO:0000259" key="1">
    <source>
        <dbReference type="Pfam" id="PF13810"/>
    </source>
</evidence>
<keyword evidence="3" id="KW-1185">Reference proteome</keyword>
<comment type="caution">
    <text evidence="2">The sequence shown here is derived from an EMBL/GenBank/DDBJ whole genome shotgun (WGS) entry which is preliminary data.</text>
</comment>
<proteinExistence type="predicted"/>
<gene>
    <name evidence="2" type="ORF">OI18_20210</name>
</gene>
<dbReference type="PROSITE" id="PS51257">
    <property type="entry name" value="PROKAR_LIPOPROTEIN"/>
    <property type="match status" value="1"/>
</dbReference>
<dbReference type="STRING" id="1349421.OI18_20210"/>